<dbReference type="Proteomes" id="UP001210925">
    <property type="component" value="Unassembled WGS sequence"/>
</dbReference>
<reference evidence="1" key="1">
    <citation type="submission" date="2020-05" db="EMBL/GenBank/DDBJ databases">
        <title>Phylogenomic resolution of chytrid fungi.</title>
        <authorList>
            <person name="Stajich J.E."/>
            <person name="Amses K."/>
            <person name="Simmons R."/>
            <person name="Seto K."/>
            <person name="Myers J."/>
            <person name="Bonds A."/>
            <person name="Quandt C.A."/>
            <person name="Barry K."/>
            <person name="Liu P."/>
            <person name="Grigoriev I."/>
            <person name="Longcore J.E."/>
            <person name="James T.Y."/>
        </authorList>
    </citation>
    <scope>NUCLEOTIDE SEQUENCE</scope>
    <source>
        <strain evidence="1">PLAUS21</strain>
    </source>
</reference>
<accession>A0AAD5UKE1</accession>
<dbReference type="InterPro" id="IPR018225">
    <property type="entry name" value="Transaldolase_AS"/>
</dbReference>
<dbReference type="PANTHER" id="PTHR39214:SF1">
    <property type="entry name" value="MICROBODY (PEROXISOME) BIOGENESIS PROTEIN PEROXIN 8 (EUROFUNG)"/>
    <property type="match status" value="1"/>
</dbReference>
<proteinExistence type="predicted"/>
<sequence>MSATPRDLEKLGKLTALIKSHSLLDSNPPLQALESLRTLLYEENTETILQDVNTIKDLADCIYYFVAETKSQTHDSLRKETTFGQCVSNIVTGSFLDEHESPQFVLDMLEGTKGDGERNAFALVGLIRALQNRKEKHLKTSRRRLHTAEIDLIQTLTKLEQKDFSVLLFGEVMAKSNLEFADMQTKIDVEAFANNCIDSITQSENFLKLNQNVFKELENSGVQNMFNFFDNKTKPDSIFFSTLGRASKAISLAIAELLERGKYRQVQGIFEKLRMFNRDLSISWQECSFSAVEPNKENEALIKKIWKYFQIVLFSYLVIIDPFSNIVKRRFLKKEDVAPSVILPIVNSILITLQSLNFIISRFGSGGLPQFDSIYAVLIATILKISTLPEFKAQNRQTLELLFENIYSSDSTTNPTLLARQSFYLQTSGKFIDFVGDDYIGKVLDFARPRLIPLNSPRNTATPSENELAVLDLTESAHSVFLDLFATSTLHQKIVREVTIPYVEQLLTDSFRRVIRGLCDFSGIYDHPIQKKRSLLVFEDESFKFNIIEEPDYEFKAHVDDLAHELWAKEATDLSWKAILLLVDFIADPSKIIEQKKETNSSNNNAADLLNFNKEVVSSSNQIRLLRILFEQISTVSLAKLPELLSLVRKLMLYGPNSKDEFDGFGISIDPANSVVWNYLFDSISDHSRVDYTRRYDVVIWYLALYKEAMSIKPKLKKSNGVTGGIKARL</sequence>
<gene>
    <name evidence="1" type="ORF">HK103_000606</name>
</gene>
<dbReference type="EMBL" id="JADGKB010000011">
    <property type="protein sequence ID" value="KAJ3260464.1"/>
    <property type="molecule type" value="Genomic_DNA"/>
</dbReference>
<name>A0AAD5UKE1_9FUNG</name>
<dbReference type="AlphaFoldDB" id="A0AAD5UKE1"/>
<protein>
    <submittedName>
        <fullName evidence="1">Uncharacterized protein</fullName>
    </submittedName>
</protein>
<dbReference type="PANTHER" id="PTHR39214">
    <property type="entry name" value="MICROBODY (PEROXISOME) BIOGENESIS PROTEIN PEROXIN 8 (EUROFUNG)"/>
    <property type="match status" value="1"/>
</dbReference>
<evidence type="ECO:0000313" key="1">
    <source>
        <dbReference type="EMBL" id="KAJ3260464.1"/>
    </source>
</evidence>
<dbReference type="GO" id="GO:0005975">
    <property type="term" value="P:carbohydrate metabolic process"/>
    <property type="evidence" value="ECO:0007669"/>
    <property type="project" value="InterPro"/>
</dbReference>
<keyword evidence="2" id="KW-1185">Reference proteome</keyword>
<dbReference type="PROSITE" id="PS01054">
    <property type="entry name" value="TRANSALDOLASE_1"/>
    <property type="match status" value="1"/>
</dbReference>
<evidence type="ECO:0000313" key="2">
    <source>
        <dbReference type="Proteomes" id="UP001210925"/>
    </source>
</evidence>
<comment type="caution">
    <text evidence="1">The sequence shown here is derived from an EMBL/GenBank/DDBJ whole genome shotgun (WGS) entry which is preliminary data.</text>
</comment>
<dbReference type="InterPro" id="IPR055334">
    <property type="entry name" value="PEX8-like"/>
</dbReference>
<organism evidence="1 2">
    <name type="scientific">Boothiomyces macroporosus</name>
    <dbReference type="NCBI Taxonomy" id="261099"/>
    <lineage>
        <taxon>Eukaryota</taxon>
        <taxon>Fungi</taxon>
        <taxon>Fungi incertae sedis</taxon>
        <taxon>Chytridiomycota</taxon>
        <taxon>Chytridiomycota incertae sedis</taxon>
        <taxon>Chytridiomycetes</taxon>
        <taxon>Rhizophydiales</taxon>
        <taxon>Terramycetaceae</taxon>
        <taxon>Boothiomyces</taxon>
    </lineage>
</organism>